<evidence type="ECO:0000256" key="7">
    <source>
        <dbReference type="SAM" id="MobiDB-lite"/>
    </source>
</evidence>
<dbReference type="CDD" id="cd03426">
    <property type="entry name" value="NUDIX_CoAse_Nudt7"/>
    <property type="match status" value="1"/>
</dbReference>
<evidence type="ECO:0000256" key="1">
    <source>
        <dbReference type="ARBA" id="ARBA00001936"/>
    </source>
</evidence>
<evidence type="ECO:0000256" key="4">
    <source>
        <dbReference type="ARBA" id="ARBA00022801"/>
    </source>
</evidence>
<keyword evidence="3" id="KW-0479">Metal-binding</keyword>
<dbReference type="GO" id="GO:0010945">
    <property type="term" value="F:coenzyme A diphosphatase activity"/>
    <property type="evidence" value="ECO:0007669"/>
    <property type="project" value="InterPro"/>
</dbReference>
<dbReference type="PROSITE" id="PS51462">
    <property type="entry name" value="NUDIX"/>
    <property type="match status" value="1"/>
</dbReference>
<keyword evidence="5" id="KW-0460">Magnesium</keyword>
<dbReference type="SUPFAM" id="SSF55811">
    <property type="entry name" value="Nudix"/>
    <property type="match status" value="1"/>
</dbReference>
<comment type="cofactor">
    <cofactor evidence="1">
        <name>Mn(2+)</name>
        <dbReference type="ChEBI" id="CHEBI:29035"/>
    </cofactor>
</comment>
<evidence type="ECO:0000256" key="5">
    <source>
        <dbReference type="ARBA" id="ARBA00022842"/>
    </source>
</evidence>
<evidence type="ECO:0000259" key="8">
    <source>
        <dbReference type="PROSITE" id="PS51462"/>
    </source>
</evidence>
<dbReference type="InterPro" id="IPR045121">
    <property type="entry name" value="CoAse"/>
</dbReference>
<proteinExistence type="predicted"/>
<keyword evidence="6" id="KW-0464">Manganese</keyword>
<feature type="domain" description="Nudix hydrolase" evidence="8">
    <location>
        <begin position="26"/>
        <end position="166"/>
    </location>
</feature>
<dbReference type="Gene3D" id="3.90.79.10">
    <property type="entry name" value="Nucleoside Triphosphate Pyrophosphohydrolase"/>
    <property type="match status" value="1"/>
</dbReference>
<feature type="region of interest" description="Disordered" evidence="7">
    <location>
        <begin position="199"/>
        <end position="224"/>
    </location>
</feature>
<dbReference type="GO" id="GO:0046872">
    <property type="term" value="F:metal ion binding"/>
    <property type="evidence" value="ECO:0007669"/>
    <property type="project" value="UniProtKB-KW"/>
</dbReference>
<accession>A0A7D6CHR1</accession>
<reference evidence="9" key="1">
    <citation type="submission" date="2020-08" db="EMBL/GenBank/DDBJ databases">
        <title>A bifunctional nitrone conjugated secondary metabolite targeting the ribosome.</title>
        <authorList>
            <person name="Limbrick E.M."/>
            <person name="Graf M."/>
            <person name="Derewacz D.K."/>
            <person name="Nguyen F."/>
            <person name="Spraggins J.M."/>
            <person name="Wieland M."/>
            <person name="Ynigez-Gutierrez A.E."/>
            <person name="Reisman B.J."/>
            <person name="Zinshteyn B."/>
            <person name="McCulloch K."/>
            <person name="Iverson T.M."/>
            <person name="Green R."/>
            <person name="Wilson D.N."/>
            <person name="Bachmann B.O."/>
        </authorList>
    </citation>
    <scope>NUCLEOTIDE SEQUENCE</scope>
    <source>
        <strain evidence="9">Africana</strain>
    </source>
</reference>
<feature type="compositionally biased region" description="Low complexity" evidence="7">
    <location>
        <begin position="201"/>
        <end position="214"/>
    </location>
</feature>
<organism evidence="9">
    <name type="scientific">Micromonospora carbonacea</name>
    <dbReference type="NCBI Taxonomy" id="47853"/>
    <lineage>
        <taxon>Bacteria</taxon>
        <taxon>Bacillati</taxon>
        <taxon>Actinomycetota</taxon>
        <taxon>Actinomycetes</taxon>
        <taxon>Micromonosporales</taxon>
        <taxon>Micromonosporaceae</taxon>
        <taxon>Micromonospora</taxon>
    </lineage>
</organism>
<evidence type="ECO:0000256" key="2">
    <source>
        <dbReference type="ARBA" id="ARBA00001946"/>
    </source>
</evidence>
<protein>
    <submittedName>
        <fullName evidence="9">CoA pyrophosphatase</fullName>
    </submittedName>
</protein>
<dbReference type="PANTHER" id="PTHR12992">
    <property type="entry name" value="NUDIX HYDROLASE"/>
    <property type="match status" value="1"/>
</dbReference>
<dbReference type="Pfam" id="PF00293">
    <property type="entry name" value="NUDIX"/>
    <property type="match status" value="1"/>
</dbReference>
<sequence length="224" mass="23464">MGPLLSRLGTARVEDFTRLTTPASGGRESAVLVLLGEEPGVGPDVLVLQRAATLRNHAGQPAFPGGAADPTDADSAATALREANEEVGLDPASVTVLAELPRLWIPVSEFVVTPVLGWWHRPHPVHPREPAEVAHVARLPVAELVAPENRMQVRHPSGWIGPAFSVRGMLVWGFTAGVLAALLEMGGWARPWPGDRVVDLPPSGAAPAPSAGTDPADEMAGPLT</sequence>
<dbReference type="InterPro" id="IPR015797">
    <property type="entry name" value="NUDIX_hydrolase-like_dom_sf"/>
</dbReference>
<evidence type="ECO:0000256" key="3">
    <source>
        <dbReference type="ARBA" id="ARBA00022723"/>
    </source>
</evidence>
<comment type="cofactor">
    <cofactor evidence="2">
        <name>Mg(2+)</name>
        <dbReference type="ChEBI" id="CHEBI:18420"/>
    </cofactor>
</comment>
<dbReference type="EMBL" id="CP058905">
    <property type="protein sequence ID" value="QLK01714.1"/>
    <property type="molecule type" value="Genomic_DNA"/>
</dbReference>
<name>A0A7D6CHR1_9ACTN</name>
<keyword evidence="4" id="KW-0378">Hydrolase</keyword>
<dbReference type="InterPro" id="IPR000086">
    <property type="entry name" value="NUDIX_hydrolase_dom"/>
</dbReference>
<evidence type="ECO:0000313" key="9">
    <source>
        <dbReference type="EMBL" id="QLK01714.1"/>
    </source>
</evidence>
<evidence type="ECO:0000256" key="6">
    <source>
        <dbReference type="ARBA" id="ARBA00023211"/>
    </source>
</evidence>
<gene>
    <name evidence="9" type="ORF">HZU44_27000</name>
</gene>
<dbReference type="PANTHER" id="PTHR12992:SF11">
    <property type="entry name" value="MITOCHONDRIAL COENZYME A DIPHOSPHATASE NUDT8"/>
    <property type="match status" value="1"/>
</dbReference>
<dbReference type="AlphaFoldDB" id="A0A7D6CHR1"/>